<gene>
    <name evidence="1" type="ORF">J437_LFUL014850</name>
</gene>
<dbReference type="PANTHER" id="PTHR19446">
    <property type="entry name" value="REVERSE TRANSCRIPTASES"/>
    <property type="match status" value="1"/>
</dbReference>
<reference evidence="1" key="2">
    <citation type="submission" date="2017-10" db="EMBL/GenBank/DDBJ databases">
        <title>Ladona fulva Genome sequencing and assembly.</title>
        <authorList>
            <person name="Murali S."/>
            <person name="Richards S."/>
            <person name="Bandaranaike D."/>
            <person name="Bellair M."/>
            <person name="Blankenburg K."/>
            <person name="Chao H."/>
            <person name="Dinh H."/>
            <person name="Doddapaneni H."/>
            <person name="Dugan-Rocha S."/>
            <person name="Elkadiri S."/>
            <person name="Gnanaolivu R."/>
            <person name="Hernandez B."/>
            <person name="Skinner E."/>
            <person name="Javaid M."/>
            <person name="Lee S."/>
            <person name="Li M."/>
            <person name="Ming W."/>
            <person name="Munidasa M."/>
            <person name="Muniz J."/>
            <person name="Nguyen L."/>
            <person name="Hughes D."/>
            <person name="Osuji N."/>
            <person name="Pu L.-L."/>
            <person name="Puazo M."/>
            <person name="Qu C."/>
            <person name="Quiroz J."/>
            <person name="Raj R."/>
            <person name="Weissenberger G."/>
            <person name="Xin Y."/>
            <person name="Zou X."/>
            <person name="Han Y."/>
            <person name="Worley K."/>
            <person name="Muzny D."/>
            <person name="Gibbs R."/>
        </authorList>
    </citation>
    <scope>NUCLEOTIDE SEQUENCE</scope>
    <source>
        <strain evidence="1">Sampled in the wild</strain>
    </source>
</reference>
<dbReference type="Proteomes" id="UP000792457">
    <property type="component" value="Unassembled WGS sequence"/>
</dbReference>
<evidence type="ECO:0000313" key="1">
    <source>
        <dbReference type="EMBL" id="KAG8234086.1"/>
    </source>
</evidence>
<dbReference type="EMBL" id="KZ308774">
    <property type="protein sequence ID" value="KAG8234086.1"/>
    <property type="molecule type" value="Genomic_DNA"/>
</dbReference>
<organism evidence="1 2">
    <name type="scientific">Ladona fulva</name>
    <name type="common">Scarce chaser dragonfly</name>
    <name type="synonym">Libellula fulva</name>
    <dbReference type="NCBI Taxonomy" id="123851"/>
    <lineage>
        <taxon>Eukaryota</taxon>
        <taxon>Metazoa</taxon>
        <taxon>Ecdysozoa</taxon>
        <taxon>Arthropoda</taxon>
        <taxon>Hexapoda</taxon>
        <taxon>Insecta</taxon>
        <taxon>Pterygota</taxon>
        <taxon>Palaeoptera</taxon>
        <taxon>Odonata</taxon>
        <taxon>Epiprocta</taxon>
        <taxon>Anisoptera</taxon>
        <taxon>Libelluloidea</taxon>
        <taxon>Libellulidae</taxon>
        <taxon>Ladona</taxon>
    </lineage>
</organism>
<evidence type="ECO:0000313" key="2">
    <source>
        <dbReference type="Proteomes" id="UP000792457"/>
    </source>
</evidence>
<evidence type="ECO:0008006" key="3">
    <source>
        <dbReference type="Google" id="ProtNLM"/>
    </source>
</evidence>
<dbReference type="OrthoDB" id="6782520at2759"/>
<reference evidence="1" key="1">
    <citation type="submission" date="2013-04" db="EMBL/GenBank/DDBJ databases">
        <authorList>
            <person name="Qu J."/>
            <person name="Murali S.C."/>
            <person name="Bandaranaike D."/>
            <person name="Bellair M."/>
            <person name="Blankenburg K."/>
            <person name="Chao H."/>
            <person name="Dinh H."/>
            <person name="Doddapaneni H."/>
            <person name="Downs B."/>
            <person name="Dugan-Rocha S."/>
            <person name="Elkadiri S."/>
            <person name="Gnanaolivu R.D."/>
            <person name="Hernandez B."/>
            <person name="Javaid M."/>
            <person name="Jayaseelan J.C."/>
            <person name="Lee S."/>
            <person name="Li M."/>
            <person name="Ming W."/>
            <person name="Munidasa M."/>
            <person name="Muniz J."/>
            <person name="Nguyen L."/>
            <person name="Ongeri F."/>
            <person name="Osuji N."/>
            <person name="Pu L.-L."/>
            <person name="Puazo M."/>
            <person name="Qu C."/>
            <person name="Quiroz J."/>
            <person name="Raj R."/>
            <person name="Weissenberger G."/>
            <person name="Xin Y."/>
            <person name="Zou X."/>
            <person name="Han Y."/>
            <person name="Richards S."/>
            <person name="Worley K."/>
            <person name="Muzny D."/>
            <person name="Gibbs R."/>
        </authorList>
    </citation>
    <scope>NUCLEOTIDE SEQUENCE</scope>
    <source>
        <strain evidence="1">Sampled in the wild</strain>
    </source>
</reference>
<accession>A0A8K0KHK8</accession>
<proteinExistence type="predicted"/>
<protein>
    <recommendedName>
        <fullName evidence="3">Reverse transcriptase</fullName>
    </recommendedName>
</protein>
<feature type="non-terminal residue" evidence="1">
    <location>
        <position position="157"/>
    </location>
</feature>
<name>A0A8K0KHK8_LADFU</name>
<comment type="caution">
    <text evidence="1">The sequence shown here is derived from an EMBL/GenBank/DDBJ whole genome shotgun (WGS) entry which is preliminary data.</text>
</comment>
<keyword evidence="2" id="KW-1185">Reference proteome</keyword>
<dbReference type="AlphaFoldDB" id="A0A8K0KHK8"/>
<sequence>IFPDRWKTEVVKVLLEGKEKDPTNIKSYRPICLPPSLGKAYERIILNKLQKVIHLDPSEYGFKQHSSTIDTIDFVKSKINTTQHRYILCIFVYIKDKELGLDRIAYADDLLIMIEGNSRSDIEHNEAIIEMNRLCEWCKFNKLEISKDKMQIMWLKG</sequence>